<evidence type="ECO:0000256" key="1">
    <source>
        <dbReference type="ARBA" id="ARBA00012513"/>
    </source>
</evidence>
<evidence type="ECO:0000259" key="13">
    <source>
        <dbReference type="PROSITE" id="PS51178"/>
    </source>
</evidence>
<keyword evidence="11" id="KW-1133">Transmembrane helix</keyword>
<evidence type="ECO:0000256" key="9">
    <source>
        <dbReference type="PROSITE-ProRule" id="PRU10141"/>
    </source>
</evidence>
<accession>A0A8J6JE83</accession>
<evidence type="ECO:0000256" key="4">
    <source>
        <dbReference type="ARBA" id="ARBA00022741"/>
    </source>
</evidence>
<dbReference type="CDD" id="cd14014">
    <property type="entry name" value="STKc_PknB_like"/>
    <property type="match status" value="1"/>
</dbReference>
<keyword evidence="11" id="KW-0812">Transmembrane</keyword>
<evidence type="ECO:0000256" key="11">
    <source>
        <dbReference type="SAM" id="Phobius"/>
    </source>
</evidence>
<feature type="domain" description="PASTA" evidence="13">
    <location>
        <begin position="396"/>
        <end position="467"/>
    </location>
</feature>
<dbReference type="GO" id="GO:0005524">
    <property type="term" value="F:ATP binding"/>
    <property type="evidence" value="ECO:0007669"/>
    <property type="project" value="UniProtKB-UniRule"/>
</dbReference>
<dbReference type="AlphaFoldDB" id="A0A8J6JE83"/>
<feature type="compositionally biased region" description="Low complexity" evidence="10">
    <location>
        <begin position="317"/>
        <end position="328"/>
    </location>
</feature>
<dbReference type="RefSeq" id="WP_186919728.1">
    <property type="nucleotide sequence ID" value="NZ_JACOPQ010000010.1"/>
</dbReference>
<dbReference type="EMBL" id="JACOPQ010000010">
    <property type="protein sequence ID" value="MBC5737936.1"/>
    <property type="molecule type" value="Genomic_DNA"/>
</dbReference>
<keyword evidence="5 14" id="KW-0418">Kinase</keyword>
<dbReference type="InterPro" id="IPR011009">
    <property type="entry name" value="Kinase-like_dom_sf"/>
</dbReference>
<comment type="catalytic activity">
    <reaction evidence="7">
        <text>L-threonyl-[protein] + ATP = O-phospho-L-threonyl-[protein] + ADP + H(+)</text>
        <dbReference type="Rhea" id="RHEA:46608"/>
        <dbReference type="Rhea" id="RHEA-COMP:11060"/>
        <dbReference type="Rhea" id="RHEA-COMP:11605"/>
        <dbReference type="ChEBI" id="CHEBI:15378"/>
        <dbReference type="ChEBI" id="CHEBI:30013"/>
        <dbReference type="ChEBI" id="CHEBI:30616"/>
        <dbReference type="ChEBI" id="CHEBI:61977"/>
        <dbReference type="ChEBI" id="CHEBI:456216"/>
        <dbReference type="EC" id="2.7.11.1"/>
    </reaction>
</comment>
<dbReference type="Pfam" id="PF00069">
    <property type="entry name" value="Pkinase"/>
    <property type="match status" value="1"/>
</dbReference>
<proteinExistence type="predicted"/>
<dbReference type="PROSITE" id="PS00107">
    <property type="entry name" value="PROTEIN_KINASE_ATP"/>
    <property type="match status" value="1"/>
</dbReference>
<dbReference type="PROSITE" id="PS00108">
    <property type="entry name" value="PROTEIN_KINASE_ST"/>
    <property type="match status" value="1"/>
</dbReference>
<keyword evidence="6 9" id="KW-0067">ATP-binding</keyword>
<dbReference type="SMART" id="SM00220">
    <property type="entry name" value="S_TKc"/>
    <property type="match status" value="1"/>
</dbReference>
<dbReference type="CDD" id="cd06577">
    <property type="entry name" value="PASTA_pknB"/>
    <property type="match status" value="3"/>
</dbReference>
<dbReference type="SMART" id="SM00740">
    <property type="entry name" value="PASTA"/>
    <property type="match status" value="3"/>
</dbReference>
<feature type="compositionally biased region" description="Acidic residues" evidence="10">
    <location>
        <begin position="342"/>
        <end position="352"/>
    </location>
</feature>
<sequence length="717" mass="78160">MDQYIGKLLDNRYEILERVGAGGMAVVYKARCHRLNRLVAIKILKSDLAQDAEFRRRFHDESQAVAMLSHPNIVAVYDVSRSDELEYIVMELIDGITLKQYMQKKGEALNWREALHFITQIMKALGHAHSRGIIHRDIKPHNIMVLRDGSVKVADFGIARLTSAAQNTLTQEALGSVHYISPEQARGSHIDARSDIYSAGVVLYEMITGRLPYEGDSPISVAIQHINSIPLSPREINPEIPEALESITMKAMAANMDQRYANADAMLADLEEFRKNPNINFDYTDADLLTGGDEPTQVMETSGSLNLRGAVAAAAAGANAGSGHGPAAPSAPPSKRRREREELDDEDEDDYEERPRRRRSGGKGSPLPAVLAVGAILIFLAAIGYFLWGILSNIVVPEDVLYATPKLVGRIYDDVKNDAVLLNGFTVEVERTVDSENVREGEIISQNPDAGEEVKSGNMNISVVVSGGTSRFVMDDYTNQRASQIEALLRDKGFEVTIETEHSDVAKGYIIRQDPAKDTRLNEGDVVTLVVSEGAEVKTVTMITVVGQPLERAKSMIEELGLIVGASPEVYDDLQPVGYVVNQSVDAGSEVAEKSIVNLQISKGPDPGVTPSPGPDESTPPASEEPTPPPSESPSQPPESPPAVDLVTKQISIELPVDQDVVDVVVTVGGETQFEEKSLDTTLRRIRPVLKGSGAGVEVCIYFDGVLAETRYEDFVK</sequence>
<feature type="transmembrane region" description="Helical" evidence="11">
    <location>
        <begin position="366"/>
        <end position="388"/>
    </location>
</feature>
<dbReference type="PROSITE" id="PS50011">
    <property type="entry name" value="PROTEIN_KINASE_DOM"/>
    <property type="match status" value="1"/>
</dbReference>
<dbReference type="InterPro" id="IPR000719">
    <property type="entry name" value="Prot_kinase_dom"/>
</dbReference>
<dbReference type="SUPFAM" id="SSF56112">
    <property type="entry name" value="Protein kinase-like (PK-like)"/>
    <property type="match status" value="1"/>
</dbReference>
<protein>
    <recommendedName>
        <fullName evidence="1">non-specific serine/threonine protein kinase</fullName>
        <ecNumber evidence="1">2.7.11.1</ecNumber>
    </recommendedName>
</protein>
<evidence type="ECO:0000256" key="3">
    <source>
        <dbReference type="ARBA" id="ARBA00022679"/>
    </source>
</evidence>
<dbReference type="FunFam" id="1.10.510.10:FF:000021">
    <property type="entry name" value="Serine/threonine protein kinase"/>
    <property type="match status" value="1"/>
</dbReference>
<feature type="region of interest" description="Disordered" evidence="10">
    <location>
        <begin position="599"/>
        <end position="643"/>
    </location>
</feature>
<evidence type="ECO:0000256" key="10">
    <source>
        <dbReference type="SAM" id="MobiDB-lite"/>
    </source>
</evidence>
<dbReference type="EC" id="2.7.11.1" evidence="1"/>
<dbReference type="Gene3D" id="1.10.510.10">
    <property type="entry name" value="Transferase(Phosphotransferase) domain 1"/>
    <property type="match status" value="1"/>
</dbReference>
<dbReference type="PANTHER" id="PTHR43289">
    <property type="entry name" value="MITOGEN-ACTIVATED PROTEIN KINASE KINASE KINASE 20-RELATED"/>
    <property type="match status" value="1"/>
</dbReference>
<keyword evidence="11" id="KW-0472">Membrane</keyword>
<feature type="compositionally biased region" description="Pro residues" evidence="10">
    <location>
        <begin position="626"/>
        <end position="641"/>
    </location>
</feature>
<dbReference type="PROSITE" id="PS51178">
    <property type="entry name" value="PASTA"/>
    <property type="match status" value="3"/>
</dbReference>
<feature type="region of interest" description="Disordered" evidence="10">
    <location>
        <begin position="317"/>
        <end position="365"/>
    </location>
</feature>
<evidence type="ECO:0000256" key="8">
    <source>
        <dbReference type="ARBA" id="ARBA00048679"/>
    </source>
</evidence>
<feature type="domain" description="Protein kinase" evidence="12">
    <location>
        <begin position="13"/>
        <end position="274"/>
    </location>
</feature>
<dbReference type="InterPro" id="IPR008271">
    <property type="entry name" value="Ser/Thr_kinase_AS"/>
</dbReference>
<evidence type="ECO:0000256" key="7">
    <source>
        <dbReference type="ARBA" id="ARBA00047899"/>
    </source>
</evidence>
<dbReference type="Pfam" id="PF03793">
    <property type="entry name" value="PASTA"/>
    <property type="match status" value="3"/>
</dbReference>
<dbReference type="FunFam" id="3.30.200.20:FF:000035">
    <property type="entry name" value="Serine/threonine protein kinase Stk1"/>
    <property type="match status" value="1"/>
</dbReference>
<dbReference type="NCBIfam" id="NF033483">
    <property type="entry name" value="PknB_PASTA_kin"/>
    <property type="match status" value="1"/>
</dbReference>
<dbReference type="InterPro" id="IPR005543">
    <property type="entry name" value="PASTA_dom"/>
</dbReference>
<dbReference type="InterPro" id="IPR017441">
    <property type="entry name" value="Protein_kinase_ATP_BS"/>
</dbReference>
<keyword evidence="15" id="KW-1185">Reference proteome</keyword>
<evidence type="ECO:0000256" key="6">
    <source>
        <dbReference type="ARBA" id="ARBA00022840"/>
    </source>
</evidence>
<dbReference type="Gene3D" id="3.30.10.20">
    <property type="match status" value="3"/>
</dbReference>
<dbReference type="GO" id="GO:0004674">
    <property type="term" value="F:protein serine/threonine kinase activity"/>
    <property type="evidence" value="ECO:0007669"/>
    <property type="project" value="UniProtKB-KW"/>
</dbReference>
<evidence type="ECO:0000313" key="14">
    <source>
        <dbReference type="EMBL" id="MBC5737936.1"/>
    </source>
</evidence>
<evidence type="ECO:0000259" key="12">
    <source>
        <dbReference type="PROSITE" id="PS50011"/>
    </source>
</evidence>
<evidence type="ECO:0000256" key="5">
    <source>
        <dbReference type="ARBA" id="ARBA00022777"/>
    </source>
</evidence>
<dbReference type="Proteomes" id="UP000607645">
    <property type="component" value="Unassembled WGS sequence"/>
</dbReference>
<comment type="caution">
    <text evidence="14">The sequence shown here is derived from an EMBL/GenBank/DDBJ whole genome shotgun (WGS) entry which is preliminary data.</text>
</comment>
<name>A0A8J6JE83_9FIRM</name>
<organism evidence="14 15">
    <name type="scientific">Lawsonibacter faecis</name>
    <dbReference type="NCBI Taxonomy" id="2763052"/>
    <lineage>
        <taxon>Bacteria</taxon>
        <taxon>Bacillati</taxon>
        <taxon>Bacillota</taxon>
        <taxon>Clostridia</taxon>
        <taxon>Eubacteriales</taxon>
        <taxon>Oscillospiraceae</taxon>
        <taxon>Lawsonibacter</taxon>
    </lineage>
</organism>
<feature type="domain" description="PASTA" evidence="13">
    <location>
        <begin position="468"/>
        <end position="533"/>
    </location>
</feature>
<evidence type="ECO:0000313" key="15">
    <source>
        <dbReference type="Proteomes" id="UP000607645"/>
    </source>
</evidence>
<keyword evidence="4 9" id="KW-0547">Nucleotide-binding</keyword>
<keyword evidence="2" id="KW-0723">Serine/threonine-protein kinase</keyword>
<gene>
    <name evidence="14" type="primary">pknB</name>
    <name evidence="14" type="ORF">H8S62_13065</name>
</gene>
<evidence type="ECO:0000256" key="2">
    <source>
        <dbReference type="ARBA" id="ARBA00022527"/>
    </source>
</evidence>
<reference evidence="14" key="1">
    <citation type="submission" date="2020-08" db="EMBL/GenBank/DDBJ databases">
        <title>Genome public.</title>
        <authorList>
            <person name="Liu C."/>
            <person name="Sun Q."/>
        </authorList>
    </citation>
    <scope>NUCLEOTIDE SEQUENCE</scope>
    <source>
        <strain evidence="14">NSJ-52</strain>
    </source>
</reference>
<dbReference type="Gene3D" id="3.30.200.20">
    <property type="entry name" value="Phosphorylase Kinase, domain 1"/>
    <property type="match status" value="1"/>
</dbReference>
<dbReference type="PANTHER" id="PTHR43289:SF34">
    <property type="entry name" value="SERINE_THREONINE-PROTEIN KINASE YBDM-RELATED"/>
    <property type="match status" value="1"/>
</dbReference>
<feature type="domain" description="PASTA" evidence="13">
    <location>
        <begin position="536"/>
        <end position="603"/>
    </location>
</feature>
<keyword evidence="3" id="KW-0808">Transferase</keyword>
<feature type="binding site" evidence="9">
    <location>
        <position position="42"/>
    </location>
    <ligand>
        <name>ATP</name>
        <dbReference type="ChEBI" id="CHEBI:30616"/>
    </ligand>
</feature>
<comment type="catalytic activity">
    <reaction evidence="8">
        <text>L-seryl-[protein] + ATP = O-phospho-L-seryl-[protein] + ADP + H(+)</text>
        <dbReference type="Rhea" id="RHEA:17989"/>
        <dbReference type="Rhea" id="RHEA-COMP:9863"/>
        <dbReference type="Rhea" id="RHEA-COMP:11604"/>
        <dbReference type="ChEBI" id="CHEBI:15378"/>
        <dbReference type="ChEBI" id="CHEBI:29999"/>
        <dbReference type="ChEBI" id="CHEBI:30616"/>
        <dbReference type="ChEBI" id="CHEBI:83421"/>
        <dbReference type="ChEBI" id="CHEBI:456216"/>
        <dbReference type="EC" id="2.7.11.1"/>
    </reaction>
</comment>